<dbReference type="Proteomes" id="UP000789405">
    <property type="component" value="Unassembled WGS sequence"/>
</dbReference>
<evidence type="ECO:0000313" key="2">
    <source>
        <dbReference type="Proteomes" id="UP000789405"/>
    </source>
</evidence>
<feature type="non-terminal residue" evidence="1">
    <location>
        <position position="1"/>
    </location>
</feature>
<organism evidence="1 2">
    <name type="scientific">Dentiscutata erythropus</name>
    <dbReference type="NCBI Taxonomy" id="1348616"/>
    <lineage>
        <taxon>Eukaryota</taxon>
        <taxon>Fungi</taxon>
        <taxon>Fungi incertae sedis</taxon>
        <taxon>Mucoromycota</taxon>
        <taxon>Glomeromycotina</taxon>
        <taxon>Glomeromycetes</taxon>
        <taxon>Diversisporales</taxon>
        <taxon>Gigasporaceae</taxon>
        <taxon>Dentiscutata</taxon>
    </lineage>
</organism>
<evidence type="ECO:0000313" key="1">
    <source>
        <dbReference type="EMBL" id="CAG8750988.1"/>
    </source>
</evidence>
<keyword evidence="2" id="KW-1185">Reference proteome</keyword>
<reference evidence="1" key="1">
    <citation type="submission" date="2021-06" db="EMBL/GenBank/DDBJ databases">
        <authorList>
            <person name="Kallberg Y."/>
            <person name="Tangrot J."/>
            <person name="Rosling A."/>
        </authorList>
    </citation>
    <scope>NUCLEOTIDE SEQUENCE</scope>
    <source>
        <strain evidence="1">MA453B</strain>
    </source>
</reference>
<comment type="caution">
    <text evidence="1">The sequence shown here is derived from an EMBL/GenBank/DDBJ whole genome shotgun (WGS) entry which is preliminary data.</text>
</comment>
<protein>
    <submittedName>
        <fullName evidence="1">4868_t:CDS:1</fullName>
    </submittedName>
</protein>
<dbReference type="EMBL" id="CAJVPY010015288">
    <property type="protein sequence ID" value="CAG8750988.1"/>
    <property type="molecule type" value="Genomic_DNA"/>
</dbReference>
<proteinExistence type="predicted"/>
<sequence length="44" mass="4907">PVADCLGFPGIYYNESKPIATTTTTASTVQAFSKVFRYNEYQLL</sequence>
<dbReference type="AlphaFoldDB" id="A0A9N9NQD4"/>
<accession>A0A9N9NQD4</accession>
<gene>
    <name evidence="1" type="ORF">DERYTH_LOCUS16901</name>
</gene>
<name>A0A9N9NQD4_9GLOM</name>